<comment type="pathway">
    <text evidence="1 7">Glycan metabolism; pectin degradation; 2-dehydro-3-deoxy-D-gluconate from pectin: step 1/5.</text>
</comment>
<evidence type="ECO:0000256" key="1">
    <source>
        <dbReference type="ARBA" id="ARBA00005184"/>
    </source>
</evidence>
<dbReference type="InterPro" id="IPR035513">
    <property type="entry name" value="Invertase/methylesterase_inhib"/>
</dbReference>
<dbReference type="Gene3D" id="2.160.20.10">
    <property type="entry name" value="Single-stranded right-handed beta-helix, Pectin lyase-like"/>
    <property type="match status" value="1"/>
</dbReference>
<evidence type="ECO:0000313" key="10">
    <source>
        <dbReference type="EMBL" id="KAK8969365.1"/>
    </source>
</evidence>
<evidence type="ECO:0000256" key="4">
    <source>
        <dbReference type="ARBA" id="ARBA00022801"/>
    </source>
</evidence>
<dbReference type="SUPFAM" id="SSF51126">
    <property type="entry name" value="Pectin lyase-like"/>
    <property type="match status" value="1"/>
</dbReference>
<dbReference type="CDD" id="cd15798">
    <property type="entry name" value="PMEI-like_3"/>
    <property type="match status" value="1"/>
</dbReference>
<dbReference type="Pfam" id="PF01095">
    <property type="entry name" value="Pectinesterase"/>
    <property type="match status" value="1"/>
</dbReference>
<comment type="similarity">
    <text evidence="2">In the N-terminal section; belongs to the PMEI family.</text>
</comment>
<evidence type="ECO:0000313" key="11">
    <source>
        <dbReference type="Proteomes" id="UP001412067"/>
    </source>
</evidence>
<evidence type="ECO:0000256" key="8">
    <source>
        <dbReference type="SAM" id="Phobius"/>
    </source>
</evidence>
<dbReference type="PROSITE" id="PS00503">
    <property type="entry name" value="PECTINESTERASE_2"/>
    <property type="match status" value="1"/>
</dbReference>
<keyword evidence="11" id="KW-1185">Reference proteome</keyword>
<comment type="caution">
    <text evidence="10">The sequence shown here is derived from an EMBL/GenBank/DDBJ whole genome shotgun (WGS) entry which is preliminary data.</text>
</comment>
<dbReference type="SUPFAM" id="SSF101148">
    <property type="entry name" value="Plant invertase/pectin methylesterase inhibitor"/>
    <property type="match status" value="1"/>
</dbReference>
<evidence type="ECO:0000256" key="7">
    <source>
        <dbReference type="RuleBase" id="RU000589"/>
    </source>
</evidence>
<evidence type="ECO:0000256" key="2">
    <source>
        <dbReference type="ARBA" id="ARBA00006027"/>
    </source>
</evidence>
<evidence type="ECO:0000256" key="3">
    <source>
        <dbReference type="ARBA" id="ARBA00007786"/>
    </source>
</evidence>
<dbReference type="EMBL" id="JBBWWR010000003">
    <property type="protein sequence ID" value="KAK8969365.1"/>
    <property type="molecule type" value="Genomic_DNA"/>
</dbReference>
<dbReference type="InterPro" id="IPR006501">
    <property type="entry name" value="Pectinesterase_inhib_dom"/>
</dbReference>
<feature type="domain" description="Pectinesterase inhibitor" evidence="9">
    <location>
        <begin position="73"/>
        <end position="226"/>
    </location>
</feature>
<proteinExistence type="inferred from homology"/>
<keyword evidence="8" id="KW-0472">Membrane</keyword>
<dbReference type="SMART" id="SM00856">
    <property type="entry name" value="PMEI"/>
    <property type="match status" value="1"/>
</dbReference>
<dbReference type="NCBIfam" id="TIGR01614">
    <property type="entry name" value="PME_inhib"/>
    <property type="match status" value="1"/>
</dbReference>
<comment type="catalytic activity">
    <reaction evidence="7">
        <text>[(1-&gt;4)-alpha-D-galacturonosyl methyl ester](n) + n H2O = [(1-&gt;4)-alpha-D-galacturonosyl](n) + n methanol + n H(+)</text>
        <dbReference type="Rhea" id="RHEA:22380"/>
        <dbReference type="Rhea" id="RHEA-COMP:14570"/>
        <dbReference type="Rhea" id="RHEA-COMP:14573"/>
        <dbReference type="ChEBI" id="CHEBI:15377"/>
        <dbReference type="ChEBI" id="CHEBI:15378"/>
        <dbReference type="ChEBI" id="CHEBI:17790"/>
        <dbReference type="ChEBI" id="CHEBI:140522"/>
        <dbReference type="ChEBI" id="CHEBI:140523"/>
        <dbReference type="EC" id="3.1.1.11"/>
    </reaction>
</comment>
<feature type="active site" evidence="6">
    <location>
        <position position="318"/>
    </location>
</feature>
<dbReference type="InterPro" id="IPR033131">
    <property type="entry name" value="Pectinesterase_Asp_AS"/>
</dbReference>
<dbReference type="InterPro" id="IPR011050">
    <property type="entry name" value="Pectin_lyase_fold/virulence"/>
</dbReference>
<organism evidence="10 11">
    <name type="scientific">Platanthera guangdongensis</name>
    <dbReference type="NCBI Taxonomy" id="2320717"/>
    <lineage>
        <taxon>Eukaryota</taxon>
        <taxon>Viridiplantae</taxon>
        <taxon>Streptophyta</taxon>
        <taxon>Embryophyta</taxon>
        <taxon>Tracheophyta</taxon>
        <taxon>Spermatophyta</taxon>
        <taxon>Magnoliopsida</taxon>
        <taxon>Liliopsida</taxon>
        <taxon>Asparagales</taxon>
        <taxon>Orchidaceae</taxon>
        <taxon>Orchidoideae</taxon>
        <taxon>Orchideae</taxon>
        <taxon>Orchidinae</taxon>
        <taxon>Platanthera</taxon>
    </lineage>
</organism>
<dbReference type="InterPro" id="IPR012334">
    <property type="entry name" value="Pectin_lyas_fold"/>
</dbReference>
<name>A0ABR2N0U5_9ASPA</name>
<gene>
    <name evidence="10" type="primary">PME24</name>
    <name evidence="10" type="ORF">KSP40_PGU018215</name>
</gene>
<dbReference type="PANTHER" id="PTHR31707">
    <property type="entry name" value="PECTINESTERASE"/>
    <property type="match status" value="1"/>
</dbReference>
<evidence type="ECO:0000259" key="9">
    <source>
        <dbReference type="SMART" id="SM00856"/>
    </source>
</evidence>
<accession>A0ABR2N0U5</accession>
<protein>
    <recommendedName>
        <fullName evidence="7">Pectinesterase</fullName>
        <ecNumber evidence="7">3.1.1.11</ecNumber>
    </recommendedName>
</protein>
<dbReference type="EC" id="3.1.1.11" evidence="7"/>
<comment type="similarity">
    <text evidence="3">In the C-terminal section; belongs to the pectinesterase family.</text>
</comment>
<sequence>MACISTRAYGTVAVPPDPASLYARRKTIHLWSIIGTSTALLVVVAVVSAVSISGHKSNSGGNVDAGAGSPPVSLSTAIKAVCSGTLYPNSCLATLAPIVNSPDRVLDPVKLFHVSAQAAIAELSKVSGSLQSLTVNATTDRMSTVALDACYELIELAIDHLNNSAERRKIADIVVASDGSGKYRSIKAALAAVKENSKKRTVIYMKKGVYFENVGVEKNKRNVMLVGDGMGFTVVSVKLNVVDRTPTFSTATVAVFGKRFIGRDITFRNTADLAKHQAVALMSDSDHSAFHRCRFDAYQDTHSLRQFYRDCEIYGTVDFIFGNAAAVLQRCTILPRRPIQGQQDTITAPGKTDPNQNTGISVHQCTVKPCGDLSGVMVYLGRPRKPYSTTIFIKSSLAGIIDPAGWLPWTGNSVPDTIFYSEYQNFGAGASTARE</sequence>
<feature type="transmembrane region" description="Helical" evidence="8">
    <location>
        <begin position="30"/>
        <end position="52"/>
    </location>
</feature>
<evidence type="ECO:0000256" key="6">
    <source>
        <dbReference type="PROSITE-ProRule" id="PRU10040"/>
    </source>
</evidence>
<reference evidence="10 11" key="1">
    <citation type="journal article" date="2022" name="Nat. Plants">
        <title>Genomes of leafy and leafless Platanthera orchids illuminate the evolution of mycoheterotrophy.</title>
        <authorList>
            <person name="Li M.H."/>
            <person name="Liu K.W."/>
            <person name="Li Z."/>
            <person name="Lu H.C."/>
            <person name="Ye Q.L."/>
            <person name="Zhang D."/>
            <person name="Wang J.Y."/>
            <person name="Li Y.F."/>
            <person name="Zhong Z.M."/>
            <person name="Liu X."/>
            <person name="Yu X."/>
            <person name="Liu D.K."/>
            <person name="Tu X.D."/>
            <person name="Liu B."/>
            <person name="Hao Y."/>
            <person name="Liao X.Y."/>
            <person name="Jiang Y.T."/>
            <person name="Sun W.H."/>
            <person name="Chen J."/>
            <person name="Chen Y.Q."/>
            <person name="Ai Y."/>
            <person name="Zhai J.W."/>
            <person name="Wu S.S."/>
            <person name="Zhou Z."/>
            <person name="Hsiao Y.Y."/>
            <person name="Wu W.L."/>
            <person name="Chen Y.Y."/>
            <person name="Lin Y.F."/>
            <person name="Hsu J.L."/>
            <person name="Li C.Y."/>
            <person name="Wang Z.W."/>
            <person name="Zhao X."/>
            <person name="Zhong W.Y."/>
            <person name="Ma X.K."/>
            <person name="Ma L."/>
            <person name="Huang J."/>
            <person name="Chen G.Z."/>
            <person name="Huang M.Z."/>
            <person name="Huang L."/>
            <person name="Peng D.H."/>
            <person name="Luo Y.B."/>
            <person name="Zou S.Q."/>
            <person name="Chen S.P."/>
            <person name="Lan S."/>
            <person name="Tsai W.C."/>
            <person name="Van de Peer Y."/>
            <person name="Liu Z.J."/>
        </authorList>
    </citation>
    <scope>NUCLEOTIDE SEQUENCE [LARGE SCALE GENOMIC DNA]</scope>
    <source>
        <strain evidence="10">Lor288</strain>
    </source>
</reference>
<evidence type="ECO:0000256" key="5">
    <source>
        <dbReference type="ARBA" id="ARBA00023085"/>
    </source>
</evidence>
<keyword evidence="5 7" id="KW-0063">Aspartyl esterase</keyword>
<keyword evidence="8" id="KW-1133">Transmembrane helix</keyword>
<dbReference type="Proteomes" id="UP001412067">
    <property type="component" value="Unassembled WGS sequence"/>
</dbReference>
<dbReference type="InterPro" id="IPR000070">
    <property type="entry name" value="Pectinesterase_cat"/>
</dbReference>
<keyword evidence="8" id="KW-0812">Transmembrane</keyword>
<keyword evidence="4 7" id="KW-0378">Hydrolase</keyword>